<dbReference type="InterPro" id="IPR001387">
    <property type="entry name" value="Cro/C1-type_HTH"/>
</dbReference>
<organism evidence="3 4">
    <name type="scientific">Micromonospora arida</name>
    <dbReference type="NCBI Taxonomy" id="2203715"/>
    <lineage>
        <taxon>Bacteria</taxon>
        <taxon>Bacillati</taxon>
        <taxon>Actinomycetota</taxon>
        <taxon>Actinomycetes</taxon>
        <taxon>Micromonosporales</taxon>
        <taxon>Micromonosporaceae</taxon>
        <taxon>Micromonospora</taxon>
    </lineage>
</organism>
<evidence type="ECO:0000313" key="3">
    <source>
        <dbReference type="EMBL" id="RQX02808.1"/>
    </source>
</evidence>
<proteinExistence type="predicted"/>
<dbReference type="Pfam" id="PF13443">
    <property type="entry name" value="HTH_26"/>
    <property type="match status" value="1"/>
</dbReference>
<evidence type="ECO:0000256" key="1">
    <source>
        <dbReference type="SAM" id="MobiDB-lite"/>
    </source>
</evidence>
<feature type="domain" description="HTH cro/C1-type" evidence="2">
    <location>
        <begin position="10"/>
        <end position="75"/>
    </location>
</feature>
<dbReference type="AlphaFoldDB" id="A0A3N9WPQ6"/>
<dbReference type="RefSeq" id="WP_088947546.1">
    <property type="nucleotide sequence ID" value="NZ_QGSY01000306.1"/>
</dbReference>
<dbReference type="Gene3D" id="1.10.260.40">
    <property type="entry name" value="lambda repressor-like DNA-binding domains"/>
    <property type="match status" value="1"/>
</dbReference>
<dbReference type="GO" id="GO:0003677">
    <property type="term" value="F:DNA binding"/>
    <property type="evidence" value="ECO:0007669"/>
    <property type="project" value="InterPro"/>
</dbReference>
<accession>A0A3N9WPQ6</accession>
<reference evidence="3 4" key="1">
    <citation type="submission" date="2018-05" db="EMBL/GenBank/DDBJ databases">
        <title>Micromonospora from Atacama Desert.</title>
        <authorList>
            <person name="Carro L."/>
            <person name="Goodfellow M."/>
            <person name="Klenk H.-P."/>
        </authorList>
    </citation>
    <scope>NUCLEOTIDE SEQUENCE [LARGE SCALE GENOMIC DNA]</scope>
    <source>
        <strain evidence="3 4">LB32</strain>
    </source>
</reference>
<comment type="caution">
    <text evidence="3">The sequence shown here is derived from an EMBL/GenBank/DDBJ whole genome shotgun (WGS) entry which is preliminary data.</text>
</comment>
<protein>
    <submittedName>
        <fullName evidence="3">XRE family transcriptional regulator</fullName>
    </submittedName>
</protein>
<gene>
    <name evidence="3" type="ORF">DLJ58_30650</name>
</gene>
<evidence type="ECO:0000313" key="4">
    <source>
        <dbReference type="Proteomes" id="UP000266889"/>
    </source>
</evidence>
<feature type="compositionally biased region" description="Basic residues" evidence="1">
    <location>
        <begin position="100"/>
        <end position="110"/>
    </location>
</feature>
<sequence>MKRQVTYQWRLRQVMAEHHMFATTELVPLLSERGITLSASQVHRLVSGTPERLSLAVLAALCDIFDTTPACLITTSAENLAPRRIAAVGEPATGNPQAIRPKRATLRSRP</sequence>
<feature type="region of interest" description="Disordered" evidence="1">
    <location>
        <begin position="88"/>
        <end position="110"/>
    </location>
</feature>
<dbReference type="GeneID" id="99759827"/>
<dbReference type="Proteomes" id="UP000266889">
    <property type="component" value="Unassembled WGS sequence"/>
</dbReference>
<keyword evidence="4" id="KW-1185">Reference proteome</keyword>
<dbReference type="OrthoDB" id="3626437at2"/>
<name>A0A3N9WPQ6_9ACTN</name>
<evidence type="ECO:0000259" key="2">
    <source>
        <dbReference type="Pfam" id="PF13443"/>
    </source>
</evidence>
<dbReference type="InterPro" id="IPR010982">
    <property type="entry name" value="Lambda_DNA-bd_dom_sf"/>
</dbReference>
<dbReference type="EMBL" id="QGSY01000306">
    <property type="protein sequence ID" value="RQX02808.1"/>
    <property type="molecule type" value="Genomic_DNA"/>
</dbReference>